<reference evidence="2 3" key="1">
    <citation type="submission" date="2014-04" db="EMBL/GenBank/DDBJ databases">
        <title>Evolutionary Origins and Diversification of the Mycorrhizal Mutualists.</title>
        <authorList>
            <consortium name="DOE Joint Genome Institute"/>
            <consortium name="Mycorrhizal Genomics Consortium"/>
            <person name="Kohler A."/>
            <person name="Kuo A."/>
            <person name="Nagy L.G."/>
            <person name="Floudas D."/>
            <person name="Copeland A."/>
            <person name="Barry K.W."/>
            <person name="Cichocki N."/>
            <person name="Veneault-Fourrey C."/>
            <person name="LaButti K."/>
            <person name="Lindquist E.A."/>
            <person name="Lipzen A."/>
            <person name="Lundell T."/>
            <person name="Morin E."/>
            <person name="Murat C."/>
            <person name="Riley R."/>
            <person name="Ohm R."/>
            <person name="Sun H."/>
            <person name="Tunlid A."/>
            <person name="Henrissat B."/>
            <person name="Grigoriev I.V."/>
            <person name="Hibbett D.S."/>
            <person name="Martin F."/>
        </authorList>
    </citation>
    <scope>NUCLEOTIDE SEQUENCE [LARGE SCALE GENOMIC DNA]</scope>
    <source>
        <strain evidence="2 3">FD-317 M1</strain>
    </source>
</reference>
<keyword evidence="3" id="KW-1185">Reference proteome</keyword>
<feature type="chain" id="PRO_5002224196" evidence="1">
    <location>
        <begin position="19"/>
        <end position="242"/>
    </location>
</feature>
<dbReference type="Proteomes" id="UP000053593">
    <property type="component" value="Unassembled WGS sequence"/>
</dbReference>
<dbReference type="HOGENOM" id="CLU_079945_0_0_1"/>
<evidence type="ECO:0000313" key="2">
    <source>
        <dbReference type="EMBL" id="KIK52965.1"/>
    </source>
</evidence>
<accession>A0A0D0ARJ0</accession>
<evidence type="ECO:0000256" key="1">
    <source>
        <dbReference type="SAM" id="SignalP"/>
    </source>
</evidence>
<dbReference type="AlphaFoldDB" id="A0A0D0ARJ0"/>
<sequence length="242" mass="25629">MLFSIISAALVTFTGTMAKLSSSATGQDDSINAAFTSCSCIVSSTPDLSGNIQNATNDLLLVDLLESEYPQSFANEQVEVITYAIRPNGNGTSNVTTVIVIGEVTNANLTSFVESWNGLTVNGSKALWTITDVTCTVARVTCNFVMSPTPAVSNITDASNDILIAEELQIINQFPLESGFILDNDDIVSNADGSYNVTSSLQVGNITSDDVILFVNSWVGGTISGEQAQWLVEVGSCTEKED</sequence>
<protein>
    <submittedName>
        <fullName evidence="2">Uncharacterized protein</fullName>
    </submittedName>
</protein>
<keyword evidence="1" id="KW-0732">Signal</keyword>
<evidence type="ECO:0000313" key="3">
    <source>
        <dbReference type="Proteomes" id="UP000053593"/>
    </source>
</evidence>
<dbReference type="EMBL" id="KN834835">
    <property type="protein sequence ID" value="KIK52965.1"/>
    <property type="molecule type" value="Genomic_DNA"/>
</dbReference>
<feature type="signal peptide" evidence="1">
    <location>
        <begin position="1"/>
        <end position="18"/>
    </location>
</feature>
<gene>
    <name evidence="2" type="ORF">GYMLUDRAFT_250795</name>
</gene>
<organism evidence="2 3">
    <name type="scientific">Collybiopsis luxurians FD-317 M1</name>
    <dbReference type="NCBI Taxonomy" id="944289"/>
    <lineage>
        <taxon>Eukaryota</taxon>
        <taxon>Fungi</taxon>
        <taxon>Dikarya</taxon>
        <taxon>Basidiomycota</taxon>
        <taxon>Agaricomycotina</taxon>
        <taxon>Agaricomycetes</taxon>
        <taxon>Agaricomycetidae</taxon>
        <taxon>Agaricales</taxon>
        <taxon>Marasmiineae</taxon>
        <taxon>Omphalotaceae</taxon>
        <taxon>Collybiopsis</taxon>
        <taxon>Collybiopsis luxurians</taxon>
    </lineage>
</organism>
<name>A0A0D0ARJ0_9AGAR</name>
<proteinExistence type="predicted"/>